<name>A0A814R691_9BILA</name>
<dbReference type="SUPFAM" id="SSF48452">
    <property type="entry name" value="TPR-like"/>
    <property type="match status" value="2"/>
</dbReference>
<dbReference type="OrthoDB" id="10053840at2759"/>
<dbReference type="InterPro" id="IPR011990">
    <property type="entry name" value="TPR-like_helical_dom_sf"/>
</dbReference>
<gene>
    <name evidence="1" type="ORF">RFH988_LOCUS20773</name>
</gene>
<comment type="caution">
    <text evidence="1">The sequence shown here is derived from an EMBL/GenBank/DDBJ whole genome shotgun (WGS) entry which is preliminary data.</text>
</comment>
<protein>
    <submittedName>
        <fullName evidence="1">Uncharacterized protein</fullName>
    </submittedName>
</protein>
<sequence length="392" mass="44211">MQGVDHTDSMEEELKDIDEIFQSGKQKEAITQLKATIEESTTDNSLYKAYDILGKYLNFMGQHIEAVQAWEDGLKLLETSVERVDELGEEKIIDWINISLQTAQVVHRLGTDGPGVSHKYQHVSYTPSNMTEAEEAEWKIEQFQKAVKHFKGVLEHIPAGNMEIKRKIRLQLARALYDLKQLDEAMKIYEDGFSNDGDPQWLYKAAECLWQQEKKEQAYTRLQQLIGTDPTFADAYGMLATYFTEKNDTTNADESMYHQSVCTVKGAANALAGMKHEDIFEVLEYLLPQDTNPIFSMDIPTALGKLGDPKAIPLLMKIIENPMSQANEDSDSSDGIFSSGGKNRLVIESCLALATFFNDEKAKEVLMNGINNQQTREACFAVLCANAFHCQH</sequence>
<dbReference type="Gene3D" id="1.25.10.10">
    <property type="entry name" value="Leucine-rich Repeat Variant"/>
    <property type="match status" value="1"/>
</dbReference>
<proteinExistence type="predicted"/>
<evidence type="ECO:0000313" key="2">
    <source>
        <dbReference type="Proteomes" id="UP000663882"/>
    </source>
</evidence>
<dbReference type="Gene3D" id="1.25.40.10">
    <property type="entry name" value="Tetratricopeptide repeat domain"/>
    <property type="match status" value="1"/>
</dbReference>
<evidence type="ECO:0000313" key="1">
    <source>
        <dbReference type="EMBL" id="CAF1129178.1"/>
    </source>
</evidence>
<dbReference type="Pfam" id="PF13646">
    <property type="entry name" value="HEAT_2"/>
    <property type="match status" value="1"/>
</dbReference>
<organism evidence="1 2">
    <name type="scientific">Rotaria sordida</name>
    <dbReference type="NCBI Taxonomy" id="392033"/>
    <lineage>
        <taxon>Eukaryota</taxon>
        <taxon>Metazoa</taxon>
        <taxon>Spiralia</taxon>
        <taxon>Gnathifera</taxon>
        <taxon>Rotifera</taxon>
        <taxon>Eurotatoria</taxon>
        <taxon>Bdelloidea</taxon>
        <taxon>Philodinida</taxon>
        <taxon>Philodinidae</taxon>
        <taxon>Rotaria</taxon>
    </lineage>
</organism>
<dbReference type="Pfam" id="PF14559">
    <property type="entry name" value="TPR_19"/>
    <property type="match status" value="1"/>
</dbReference>
<reference evidence="1" key="1">
    <citation type="submission" date="2021-02" db="EMBL/GenBank/DDBJ databases">
        <authorList>
            <person name="Nowell W R."/>
        </authorList>
    </citation>
    <scope>NUCLEOTIDE SEQUENCE</scope>
</reference>
<dbReference type="AlphaFoldDB" id="A0A814R691"/>
<dbReference type="Proteomes" id="UP000663882">
    <property type="component" value="Unassembled WGS sequence"/>
</dbReference>
<dbReference type="InterPro" id="IPR011989">
    <property type="entry name" value="ARM-like"/>
</dbReference>
<dbReference type="EMBL" id="CAJNOO010001289">
    <property type="protein sequence ID" value="CAF1129178.1"/>
    <property type="molecule type" value="Genomic_DNA"/>
</dbReference>
<accession>A0A814R691</accession>